<name>A0A4Y8ZUQ4_9SPHN</name>
<evidence type="ECO:0000259" key="5">
    <source>
        <dbReference type="PROSITE" id="PS50931"/>
    </source>
</evidence>
<dbReference type="AlphaFoldDB" id="A0A4Y8ZUQ4"/>
<protein>
    <submittedName>
        <fullName evidence="6">LysR family transcriptional regulator</fullName>
    </submittedName>
</protein>
<dbReference type="PANTHER" id="PTHR30118:SF15">
    <property type="entry name" value="TRANSCRIPTIONAL REGULATORY PROTEIN"/>
    <property type="match status" value="1"/>
</dbReference>
<dbReference type="OrthoDB" id="8339333at2"/>
<dbReference type="InterPro" id="IPR050389">
    <property type="entry name" value="LysR-type_TF"/>
</dbReference>
<feature type="domain" description="HTH lysR-type" evidence="5">
    <location>
        <begin position="4"/>
        <end position="61"/>
    </location>
</feature>
<dbReference type="Pfam" id="PF03466">
    <property type="entry name" value="LysR_substrate"/>
    <property type="match status" value="1"/>
</dbReference>
<dbReference type="SUPFAM" id="SSF46785">
    <property type="entry name" value="Winged helix' DNA-binding domain"/>
    <property type="match status" value="1"/>
</dbReference>
<dbReference type="RefSeq" id="WP_135083430.1">
    <property type="nucleotide sequence ID" value="NZ_SPDV01000003.1"/>
</dbReference>
<comment type="similarity">
    <text evidence="1">Belongs to the LysR transcriptional regulatory family.</text>
</comment>
<evidence type="ECO:0000313" key="7">
    <source>
        <dbReference type="Proteomes" id="UP000298213"/>
    </source>
</evidence>
<dbReference type="InterPro" id="IPR000847">
    <property type="entry name" value="LysR_HTH_N"/>
</dbReference>
<dbReference type="Proteomes" id="UP000298213">
    <property type="component" value="Unassembled WGS sequence"/>
</dbReference>
<dbReference type="GO" id="GO:0003700">
    <property type="term" value="F:DNA-binding transcription factor activity"/>
    <property type="evidence" value="ECO:0007669"/>
    <property type="project" value="InterPro"/>
</dbReference>
<evidence type="ECO:0000256" key="2">
    <source>
        <dbReference type="ARBA" id="ARBA00023015"/>
    </source>
</evidence>
<keyword evidence="4" id="KW-0804">Transcription</keyword>
<dbReference type="PROSITE" id="PS50931">
    <property type="entry name" value="HTH_LYSR"/>
    <property type="match status" value="1"/>
</dbReference>
<proteinExistence type="inferred from homology"/>
<comment type="caution">
    <text evidence="6">The sequence shown here is derived from an EMBL/GenBank/DDBJ whole genome shotgun (WGS) entry which is preliminary data.</text>
</comment>
<dbReference type="PANTHER" id="PTHR30118">
    <property type="entry name" value="HTH-TYPE TRANSCRIPTIONAL REGULATOR LEUO-RELATED"/>
    <property type="match status" value="1"/>
</dbReference>
<dbReference type="GO" id="GO:0003677">
    <property type="term" value="F:DNA binding"/>
    <property type="evidence" value="ECO:0007669"/>
    <property type="project" value="UniProtKB-KW"/>
</dbReference>
<sequence>MSVPDLNLLHTLDVLLSEGSVVSAARKLRLSPSAMSRALARLRIVTGDELLVRAGRGLVPTPRASEMREKVRLLVEDAQALLRPSSGLNLSALARAFTLRTSDGIIETFGPSLVRRVHEEAPGVELRFVRKLDKNSRGLRDGTIDLETGVVDEAIGPEIRSRALFVDRYVGVVHADHPLSRAPVTAVDYASWSHVVAWREGMNLGDIDRILGELSLSRTIMTTVDGFSAALALARGSDLIATVPEKHTRALRGGMHTFSIPFPLREFTVSLLWHPRLDGDQGHRWLREVVRDACA</sequence>
<keyword evidence="2" id="KW-0805">Transcription regulation</keyword>
<dbReference type="EMBL" id="SPDV01000003">
    <property type="protein sequence ID" value="TFI59748.1"/>
    <property type="molecule type" value="Genomic_DNA"/>
</dbReference>
<dbReference type="InterPro" id="IPR036388">
    <property type="entry name" value="WH-like_DNA-bd_sf"/>
</dbReference>
<dbReference type="CDD" id="cd08460">
    <property type="entry name" value="PBP2_DntR_like_1"/>
    <property type="match status" value="1"/>
</dbReference>
<evidence type="ECO:0000256" key="3">
    <source>
        <dbReference type="ARBA" id="ARBA00023125"/>
    </source>
</evidence>
<accession>A0A4Y8ZUQ4</accession>
<keyword evidence="3" id="KW-0238">DNA-binding</keyword>
<dbReference type="Pfam" id="PF00126">
    <property type="entry name" value="HTH_1"/>
    <property type="match status" value="1"/>
</dbReference>
<evidence type="ECO:0000313" key="6">
    <source>
        <dbReference type="EMBL" id="TFI59748.1"/>
    </source>
</evidence>
<organism evidence="6 7">
    <name type="scientific">Sphingomonas parva</name>
    <dbReference type="NCBI Taxonomy" id="2555898"/>
    <lineage>
        <taxon>Bacteria</taxon>
        <taxon>Pseudomonadati</taxon>
        <taxon>Pseudomonadota</taxon>
        <taxon>Alphaproteobacteria</taxon>
        <taxon>Sphingomonadales</taxon>
        <taxon>Sphingomonadaceae</taxon>
        <taxon>Sphingomonas</taxon>
    </lineage>
</organism>
<dbReference type="SUPFAM" id="SSF53850">
    <property type="entry name" value="Periplasmic binding protein-like II"/>
    <property type="match status" value="1"/>
</dbReference>
<evidence type="ECO:0000256" key="1">
    <source>
        <dbReference type="ARBA" id="ARBA00009437"/>
    </source>
</evidence>
<reference evidence="6 7" key="1">
    <citation type="submission" date="2019-03" db="EMBL/GenBank/DDBJ databases">
        <title>Genome sequence of Sphingomonas sp. 17J27-24.</title>
        <authorList>
            <person name="Kim M."/>
            <person name="Maeng S."/>
            <person name="Sathiyaraj S."/>
        </authorList>
    </citation>
    <scope>NUCLEOTIDE SEQUENCE [LARGE SCALE GENOMIC DNA]</scope>
    <source>
        <strain evidence="6 7">17J27-24</strain>
    </source>
</reference>
<dbReference type="Gene3D" id="1.10.10.10">
    <property type="entry name" value="Winged helix-like DNA-binding domain superfamily/Winged helix DNA-binding domain"/>
    <property type="match status" value="1"/>
</dbReference>
<dbReference type="Gene3D" id="3.40.190.10">
    <property type="entry name" value="Periplasmic binding protein-like II"/>
    <property type="match status" value="2"/>
</dbReference>
<dbReference type="InterPro" id="IPR005119">
    <property type="entry name" value="LysR_subst-bd"/>
</dbReference>
<gene>
    <name evidence="6" type="ORF">E2493_02600</name>
</gene>
<evidence type="ECO:0000256" key="4">
    <source>
        <dbReference type="ARBA" id="ARBA00023163"/>
    </source>
</evidence>
<keyword evidence="7" id="KW-1185">Reference proteome</keyword>
<dbReference type="InterPro" id="IPR036390">
    <property type="entry name" value="WH_DNA-bd_sf"/>
</dbReference>